<dbReference type="SUPFAM" id="SSF46785">
    <property type="entry name" value="Winged helix' DNA-binding domain"/>
    <property type="match status" value="1"/>
</dbReference>
<name>A0ABT3HAY3_9HYPH</name>
<sequence length="158" mass="17281">MRKTPPDRSLPAPGEGRRGETGYVGYLLRQAAHAYQTHLGRVLGDLDVTPPQFSVMTMVAAYPGLSNADIARLTFLTPQTVSFIIARLLKAGIVTRRPHPVHGRIQQLVLTDSGQELLTAAKRRVSAVEKELVGEVSADDEQVLRLWLASISARLSDD</sequence>
<evidence type="ECO:0000313" key="2">
    <source>
        <dbReference type="EMBL" id="MCW2307553.1"/>
    </source>
</evidence>
<dbReference type="SMART" id="SM00347">
    <property type="entry name" value="HTH_MARR"/>
    <property type="match status" value="1"/>
</dbReference>
<dbReference type="PROSITE" id="PS50995">
    <property type="entry name" value="HTH_MARR_2"/>
    <property type="match status" value="1"/>
</dbReference>
<dbReference type="Gene3D" id="1.10.10.10">
    <property type="entry name" value="Winged helix-like DNA-binding domain superfamily/Winged helix DNA-binding domain"/>
    <property type="match status" value="1"/>
</dbReference>
<dbReference type="InterPro" id="IPR000835">
    <property type="entry name" value="HTH_MarR-typ"/>
</dbReference>
<keyword evidence="3" id="KW-1185">Reference proteome</keyword>
<evidence type="ECO:0000313" key="3">
    <source>
        <dbReference type="Proteomes" id="UP001209755"/>
    </source>
</evidence>
<dbReference type="InterPro" id="IPR036388">
    <property type="entry name" value="WH-like_DNA-bd_sf"/>
</dbReference>
<dbReference type="Proteomes" id="UP001209755">
    <property type="component" value="Unassembled WGS sequence"/>
</dbReference>
<reference evidence="3" key="1">
    <citation type="submission" date="2023-07" db="EMBL/GenBank/DDBJ databases">
        <title>Genome sequencing of Purple Non-Sulfur Bacteria from various extreme environments.</title>
        <authorList>
            <person name="Mayer M."/>
        </authorList>
    </citation>
    <scope>NUCLEOTIDE SEQUENCE [LARGE SCALE GENOMIC DNA]</scope>
    <source>
        <strain evidence="3">DSM 17935</strain>
    </source>
</reference>
<dbReference type="GO" id="GO:0003677">
    <property type="term" value="F:DNA binding"/>
    <property type="evidence" value="ECO:0007669"/>
    <property type="project" value="UniProtKB-KW"/>
</dbReference>
<evidence type="ECO:0000259" key="1">
    <source>
        <dbReference type="PROSITE" id="PS50995"/>
    </source>
</evidence>
<gene>
    <name evidence="2" type="ORF">M2319_001884</name>
</gene>
<dbReference type="Pfam" id="PF12802">
    <property type="entry name" value="MarR_2"/>
    <property type="match status" value="1"/>
</dbReference>
<organism evidence="2 3">
    <name type="scientific">Rhodobium gokarnense</name>
    <dbReference type="NCBI Taxonomy" id="364296"/>
    <lineage>
        <taxon>Bacteria</taxon>
        <taxon>Pseudomonadati</taxon>
        <taxon>Pseudomonadota</taxon>
        <taxon>Alphaproteobacteria</taxon>
        <taxon>Hyphomicrobiales</taxon>
        <taxon>Rhodobiaceae</taxon>
        <taxon>Rhodobium</taxon>
    </lineage>
</organism>
<keyword evidence="2" id="KW-0238">DNA-binding</keyword>
<feature type="domain" description="HTH marR-type" evidence="1">
    <location>
        <begin position="21"/>
        <end position="153"/>
    </location>
</feature>
<dbReference type="PANTHER" id="PTHR33164:SF43">
    <property type="entry name" value="HTH-TYPE TRANSCRIPTIONAL REPRESSOR YETL"/>
    <property type="match status" value="1"/>
</dbReference>
<comment type="caution">
    <text evidence="2">The sequence shown here is derived from an EMBL/GenBank/DDBJ whole genome shotgun (WGS) entry which is preliminary data.</text>
</comment>
<accession>A0ABT3HAY3</accession>
<dbReference type="PANTHER" id="PTHR33164">
    <property type="entry name" value="TRANSCRIPTIONAL REGULATOR, MARR FAMILY"/>
    <property type="match status" value="1"/>
</dbReference>
<protein>
    <submittedName>
        <fullName evidence="2">DNA-binding MarR family transcriptional regulator</fullName>
    </submittedName>
</protein>
<dbReference type="InterPro" id="IPR036390">
    <property type="entry name" value="WH_DNA-bd_sf"/>
</dbReference>
<dbReference type="RefSeq" id="WP_264601200.1">
    <property type="nucleotide sequence ID" value="NZ_JAOQNS010000004.1"/>
</dbReference>
<dbReference type="EMBL" id="JAOQNS010000004">
    <property type="protein sequence ID" value="MCW2307553.1"/>
    <property type="molecule type" value="Genomic_DNA"/>
</dbReference>
<proteinExistence type="predicted"/>
<dbReference type="InterPro" id="IPR039422">
    <property type="entry name" value="MarR/SlyA-like"/>
</dbReference>